<evidence type="ECO:0000313" key="8">
    <source>
        <dbReference type="EMBL" id="EOY15996.1"/>
    </source>
</evidence>
<feature type="transmembrane region" description="Helical" evidence="7">
    <location>
        <begin position="133"/>
        <end position="153"/>
    </location>
</feature>
<dbReference type="EMBL" id="CM001886">
    <property type="protein sequence ID" value="EOY15996.1"/>
    <property type="molecule type" value="Genomic_DNA"/>
</dbReference>
<evidence type="ECO:0000256" key="4">
    <source>
        <dbReference type="ARBA" id="ARBA00022989"/>
    </source>
</evidence>
<feature type="transmembrane region" description="Helical" evidence="7">
    <location>
        <begin position="173"/>
        <end position="191"/>
    </location>
</feature>
<feature type="transmembrane region" description="Helical" evidence="7">
    <location>
        <begin position="203"/>
        <end position="221"/>
    </location>
</feature>
<dbReference type="GO" id="GO:0016020">
    <property type="term" value="C:membrane"/>
    <property type="evidence" value="ECO:0007669"/>
    <property type="project" value="UniProtKB-SubCell"/>
</dbReference>
<dbReference type="Gramene" id="EOY15996">
    <property type="protein sequence ID" value="EOY15996"/>
    <property type="gene ID" value="TCM_034898"/>
</dbReference>
<dbReference type="GO" id="GO:0015267">
    <property type="term" value="F:channel activity"/>
    <property type="evidence" value="ECO:0007669"/>
    <property type="project" value="InterPro"/>
</dbReference>
<feature type="transmembrane region" description="Helical" evidence="7">
    <location>
        <begin position="83"/>
        <end position="103"/>
    </location>
</feature>
<evidence type="ECO:0000313" key="9">
    <source>
        <dbReference type="Proteomes" id="UP000026915"/>
    </source>
</evidence>
<gene>
    <name evidence="8" type="ORF">TCM_034898</name>
</gene>
<name>A0A061FG02_THECC</name>
<dbReference type="PANTHER" id="PTHR45724:SF21">
    <property type="entry name" value="MAJOR INTRINSIC PROTEIN"/>
    <property type="match status" value="1"/>
</dbReference>
<dbReference type="InterPro" id="IPR034294">
    <property type="entry name" value="Aquaporin_transptr"/>
</dbReference>
<dbReference type="PANTHER" id="PTHR45724">
    <property type="entry name" value="AQUAPORIN NIP2-1"/>
    <property type="match status" value="1"/>
</dbReference>
<evidence type="ECO:0000256" key="1">
    <source>
        <dbReference type="ARBA" id="ARBA00004141"/>
    </source>
</evidence>
<keyword evidence="5 7" id="KW-0472">Membrane</keyword>
<proteinExistence type="inferred from homology"/>
<evidence type="ECO:0000256" key="2">
    <source>
        <dbReference type="ARBA" id="ARBA00022448"/>
    </source>
</evidence>
<dbReference type="Proteomes" id="UP000026915">
    <property type="component" value="Chromosome 8"/>
</dbReference>
<evidence type="ECO:0000256" key="6">
    <source>
        <dbReference type="RuleBase" id="RU000477"/>
    </source>
</evidence>
<dbReference type="InterPro" id="IPR023271">
    <property type="entry name" value="Aquaporin-like"/>
</dbReference>
<comment type="similarity">
    <text evidence="6">Belongs to the MIP/aquaporin (TC 1.A.8) family.</text>
</comment>
<comment type="subcellular location">
    <subcellularLocation>
        <location evidence="1">Membrane</location>
        <topology evidence="1">Multi-pass membrane protein</topology>
    </subcellularLocation>
</comment>
<dbReference type="Gene3D" id="1.20.1080.10">
    <property type="entry name" value="Glycerol uptake facilitator protein"/>
    <property type="match status" value="1"/>
</dbReference>
<dbReference type="SUPFAM" id="SSF81338">
    <property type="entry name" value="Aquaporin-like"/>
    <property type="match status" value="1"/>
</dbReference>
<evidence type="ECO:0000256" key="3">
    <source>
        <dbReference type="ARBA" id="ARBA00022692"/>
    </source>
</evidence>
<protein>
    <submittedName>
        <fullName evidence="8">NOD26-like intrinsic protein 1,2 isoform 2</fullName>
    </submittedName>
</protein>
<keyword evidence="3 6" id="KW-0812">Transmembrane</keyword>
<sequence length="274" mass="29991">MEVVSPKLSPTKHTIMEVVSPKLPLPTKYSIMEEAKASRSREFHINHDIPPSNLQKTVAELVGTYFLIFAGCAAALVNEVQTLTIVGIAIVWGLVLMAAIYALGHISGAHFNPAVTLALAAARKFSWKLVVPMYLLAQLLGAALASLTLRVLFHDQGGIQATMTQYKDSTSDLEAITWEFIITFILMFNICAVATDHRASRDLAGVAIGATLLFNVIIAGANHRSFDEPCKKFRPCCCLWCLQKPLGLYCSSYSWSNGCNFGVQYTSSTETRKT</sequence>
<keyword evidence="9" id="KW-1185">Reference proteome</keyword>
<dbReference type="Pfam" id="PF00230">
    <property type="entry name" value="MIP"/>
    <property type="match status" value="1"/>
</dbReference>
<dbReference type="PRINTS" id="PR00783">
    <property type="entry name" value="MINTRINSICP"/>
</dbReference>
<organism evidence="8 9">
    <name type="scientific">Theobroma cacao</name>
    <name type="common">Cacao</name>
    <name type="synonym">Cocoa</name>
    <dbReference type="NCBI Taxonomy" id="3641"/>
    <lineage>
        <taxon>Eukaryota</taxon>
        <taxon>Viridiplantae</taxon>
        <taxon>Streptophyta</taxon>
        <taxon>Embryophyta</taxon>
        <taxon>Tracheophyta</taxon>
        <taxon>Spermatophyta</taxon>
        <taxon>Magnoliopsida</taxon>
        <taxon>eudicotyledons</taxon>
        <taxon>Gunneridae</taxon>
        <taxon>Pentapetalae</taxon>
        <taxon>rosids</taxon>
        <taxon>malvids</taxon>
        <taxon>Malvales</taxon>
        <taxon>Malvaceae</taxon>
        <taxon>Byttnerioideae</taxon>
        <taxon>Theobroma</taxon>
    </lineage>
</organism>
<feature type="transmembrane region" description="Helical" evidence="7">
    <location>
        <begin position="58"/>
        <end position="77"/>
    </location>
</feature>
<reference evidence="8 9" key="1">
    <citation type="journal article" date="2013" name="Genome Biol.">
        <title>The genome sequence of the most widely cultivated cacao type and its use to identify candidate genes regulating pod color.</title>
        <authorList>
            <person name="Motamayor J.C."/>
            <person name="Mockaitis K."/>
            <person name="Schmutz J."/>
            <person name="Haiminen N."/>
            <person name="Iii D.L."/>
            <person name="Cornejo O."/>
            <person name="Findley S.D."/>
            <person name="Zheng P."/>
            <person name="Utro F."/>
            <person name="Royaert S."/>
            <person name="Saski C."/>
            <person name="Jenkins J."/>
            <person name="Podicheti R."/>
            <person name="Zhao M."/>
            <person name="Scheffler B.E."/>
            <person name="Stack J.C."/>
            <person name="Feltus F.A."/>
            <person name="Mustiga G.M."/>
            <person name="Amores F."/>
            <person name="Phillips W."/>
            <person name="Marelli J.P."/>
            <person name="May G.D."/>
            <person name="Shapiro H."/>
            <person name="Ma J."/>
            <person name="Bustamante C.D."/>
            <person name="Schnell R.J."/>
            <person name="Main D."/>
            <person name="Gilbert D."/>
            <person name="Parida L."/>
            <person name="Kuhn D.N."/>
        </authorList>
    </citation>
    <scope>NUCLEOTIDE SEQUENCE [LARGE SCALE GENOMIC DNA]</scope>
    <source>
        <strain evidence="9">cv. Matina 1-6</strain>
    </source>
</reference>
<keyword evidence="2 6" id="KW-0813">Transport</keyword>
<dbReference type="AlphaFoldDB" id="A0A061FG02"/>
<evidence type="ECO:0000256" key="5">
    <source>
        <dbReference type="ARBA" id="ARBA00023136"/>
    </source>
</evidence>
<dbReference type="PROSITE" id="PS00221">
    <property type="entry name" value="MIP"/>
    <property type="match status" value="1"/>
</dbReference>
<evidence type="ECO:0000256" key="7">
    <source>
        <dbReference type="SAM" id="Phobius"/>
    </source>
</evidence>
<keyword evidence="4 7" id="KW-1133">Transmembrane helix</keyword>
<accession>A0A061FG02</accession>
<dbReference type="InterPro" id="IPR022357">
    <property type="entry name" value="MIP_CS"/>
</dbReference>
<dbReference type="InterPro" id="IPR000425">
    <property type="entry name" value="MIP"/>
</dbReference>